<feature type="transmembrane region" description="Helical" evidence="7">
    <location>
        <begin position="203"/>
        <end position="221"/>
    </location>
</feature>
<keyword evidence="6 7" id="KW-0472">Membrane</keyword>
<reference evidence="10" key="1">
    <citation type="submission" date="2016-10" db="EMBL/GenBank/DDBJ databases">
        <authorList>
            <person name="Varghese N."/>
            <person name="Submissions S."/>
        </authorList>
    </citation>
    <scope>NUCLEOTIDE SEQUENCE [LARGE SCALE GENOMIC DNA]</scope>
    <source>
        <strain evidence="10">DSM 40318</strain>
    </source>
</reference>
<feature type="transmembrane region" description="Helical" evidence="7">
    <location>
        <begin position="91"/>
        <end position="113"/>
    </location>
</feature>
<dbReference type="SUPFAM" id="SSF161098">
    <property type="entry name" value="MetI-like"/>
    <property type="match status" value="1"/>
</dbReference>
<name>A0A1H4ZN31_STRMJ</name>
<feature type="transmembrane region" description="Helical" evidence="7">
    <location>
        <begin position="20"/>
        <end position="40"/>
    </location>
</feature>
<dbReference type="PANTHER" id="PTHR32243:SF18">
    <property type="entry name" value="INNER MEMBRANE ABC TRANSPORTER PERMEASE PROTEIN YCJP"/>
    <property type="match status" value="1"/>
</dbReference>
<dbReference type="Proteomes" id="UP000198609">
    <property type="component" value="Unassembled WGS sequence"/>
</dbReference>
<evidence type="ECO:0000256" key="4">
    <source>
        <dbReference type="ARBA" id="ARBA00022692"/>
    </source>
</evidence>
<dbReference type="CDD" id="cd06261">
    <property type="entry name" value="TM_PBP2"/>
    <property type="match status" value="1"/>
</dbReference>
<evidence type="ECO:0000256" key="1">
    <source>
        <dbReference type="ARBA" id="ARBA00004651"/>
    </source>
</evidence>
<dbReference type="GO" id="GO:0055085">
    <property type="term" value="P:transmembrane transport"/>
    <property type="evidence" value="ECO:0007669"/>
    <property type="project" value="InterPro"/>
</dbReference>
<keyword evidence="5 7" id="KW-1133">Transmembrane helix</keyword>
<evidence type="ECO:0000313" key="10">
    <source>
        <dbReference type="Proteomes" id="UP000198609"/>
    </source>
</evidence>
<feature type="transmembrane region" description="Helical" evidence="7">
    <location>
        <begin position="227"/>
        <end position="248"/>
    </location>
</feature>
<dbReference type="EMBL" id="FNST01000002">
    <property type="protein sequence ID" value="SED31377.1"/>
    <property type="molecule type" value="Genomic_DNA"/>
</dbReference>
<proteinExistence type="inferred from homology"/>
<evidence type="ECO:0000256" key="6">
    <source>
        <dbReference type="ARBA" id="ARBA00023136"/>
    </source>
</evidence>
<dbReference type="Gene3D" id="1.10.3720.10">
    <property type="entry name" value="MetI-like"/>
    <property type="match status" value="1"/>
</dbReference>
<dbReference type="Pfam" id="PF00528">
    <property type="entry name" value="BPD_transp_1"/>
    <property type="match status" value="1"/>
</dbReference>
<evidence type="ECO:0000259" key="8">
    <source>
        <dbReference type="PROSITE" id="PS50928"/>
    </source>
</evidence>
<accession>A0A1H4ZN31</accession>
<dbReference type="PROSITE" id="PS50928">
    <property type="entry name" value="ABC_TM1"/>
    <property type="match status" value="1"/>
</dbReference>
<feature type="domain" description="ABC transmembrane type-1" evidence="8">
    <location>
        <begin position="87"/>
        <end position="279"/>
    </location>
</feature>
<keyword evidence="2 7" id="KW-0813">Transport</keyword>
<keyword evidence="4 7" id="KW-0812">Transmembrane</keyword>
<dbReference type="InterPro" id="IPR050901">
    <property type="entry name" value="BP-dep_ABC_trans_perm"/>
</dbReference>
<organism evidence="9 10">
    <name type="scientific">Streptomyces melanosporofaciens</name>
    <dbReference type="NCBI Taxonomy" id="67327"/>
    <lineage>
        <taxon>Bacteria</taxon>
        <taxon>Bacillati</taxon>
        <taxon>Actinomycetota</taxon>
        <taxon>Actinomycetes</taxon>
        <taxon>Kitasatosporales</taxon>
        <taxon>Streptomycetaceae</taxon>
        <taxon>Streptomyces</taxon>
        <taxon>Streptomyces violaceusniger group</taxon>
    </lineage>
</organism>
<comment type="similarity">
    <text evidence="7">Belongs to the binding-protein-dependent transport system permease family.</text>
</comment>
<dbReference type="RefSeq" id="WP_093468298.1">
    <property type="nucleotide sequence ID" value="NZ_FNST01000002.1"/>
</dbReference>
<evidence type="ECO:0000256" key="2">
    <source>
        <dbReference type="ARBA" id="ARBA00022448"/>
    </source>
</evidence>
<feature type="transmembrane region" description="Helical" evidence="7">
    <location>
        <begin position="260"/>
        <end position="279"/>
    </location>
</feature>
<dbReference type="InterPro" id="IPR035906">
    <property type="entry name" value="MetI-like_sf"/>
</dbReference>
<dbReference type="InterPro" id="IPR000515">
    <property type="entry name" value="MetI-like"/>
</dbReference>
<dbReference type="GO" id="GO:0005886">
    <property type="term" value="C:plasma membrane"/>
    <property type="evidence" value="ECO:0007669"/>
    <property type="project" value="UniProtKB-SubCell"/>
</dbReference>
<protein>
    <submittedName>
        <fullName evidence="9">Carbohydrate ABC transporter membrane protein 2, CUT1 family</fullName>
    </submittedName>
</protein>
<dbReference type="PANTHER" id="PTHR32243">
    <property type="entry name" value="MALTOSE TRANSPORT SYSTEM PERMEASE-RELATED"/>
    <property type="match status" value="1"/>
</dbReference>
<keyword evidence="3" id="KW-1003">Cell membrane</keyword>
<sequence length="294" mass="31734">MTRKAALTRAHVEERIFGVLRWCVIAFLAVITLLPFYYMLLLSVKPIDALLLDPGSLLISAKDFTLSTYRDVLRSTDAGGQGFLRFLLNSALVSLGTVVLTLLAAVPGAYAVSRLKFFGHRQVSALFLAVYLFPATLLAVPLFVVFAKMGLSSSLVGLAIVYVAQTVPVSIYMLKNYLVTIPASIEEAAALDGCTRLQTVRKVILPLTLPSLMATGLYVFMIAWNEFLFALLFLAAVPGKWTVSLGLAQLSNGIEVPKTVLMAGSVVLTIPVVLLFFAAERLLTEGLTSGADKS</sequence>
<evidence type="ECO:0000256" key="5">
    <source>
        <dbReference type="ARBA" id="ARBA00022989"/>
    </source>
</evidence>
<comment type="subcellular location">
    <subcellularLocation>
        <location evidence="1 7">Cell membrane</location>
        <topology evidence="1 7">Multi-pass membrane protein</topology>
    </subcellularLocation>
</comment>
<keyword evidence="10" id="KW-1185">Reference proteome</keyword>
<gene>
    <name evidence="9" type="ORF">SAMN04490356_7929</name>
</gene>
<feature type="transmembrane region" description="Helical" evidence="7">
    <location>
        <begin position="125"/>
        <end position="147"/>
    </location>
</feature>
<feature type="transmembrane region" description="Helical" evidence="7">
    <location>
        <begin position="153"/>
        <end position="174"/>
    </location>
</feature>
<evidence type="ECO:0000313" key="9">
    <source>
        <dbReference type="EMBL" id="SED31377.1"/>
    </source>
</evidence>
<evidence type="ECO:0000256" key="7">
    <source>
        <dbReference type="RuleBase" id="RU363032"/>
    </source>
</evidence>
<evidence type="ECO:0000256" key="3">
    <source>
        <dbReference type="ARBA" id="ARBA00022475"/>
    </source>
</evidence>
<dbReference type="AlphaFoldDB" id="A0A1H4ZN31"/>